<dbReference type="Proteomes" id="UP000220914">
    <property type="component" value="Unassembled WGS sequence"/>
</dbReference>
<name>A0A2A7N9X7_MYCAG</name>
<protein>
    <submittedName>
        <fullName evidence="2">Uncharacterized protein</fullName>
    </submittedName>
</protein>
<sequence>MGASIASSSWATVELCADASVRVTVESPASARSVMTTAAAPTTSNTTTPATMPAMTFPLGADDGCRAGAR</sequence>
<keyword evidence="3" id="KW-1185">Reference proteome</keyword>
<comment type="caution">
    <text evidence="2">The sequence shown here is derived from an EMBL/GenBank/DDBJ whole genome shotgun (WGS) entry which is preliminary data.</text>
</comment>
<organism evidence="2 3">
    <name type="scientific">Mycolicibacterium agri</name>
    <name type="common">Mycobacterium agri</name>
    <dbReference type="NCBI Taxonomy" id="36811"/>
    <lineage>
        <taxon>Bacteria</taxon>
        <taxon>Bacillati</taxon>
        <taxon>Actinomycetota</taxon>
        <taxon>Actinomycetes</taxon>
        <taxon>Mycobacteriales</taxon>
        <taxon>Mycobacteriaceae</taxon>
        <taxon>Mycolicibacterium</taxon>
    </lineage>
</organism>
<dbReference type="EMBL" id="PDCP01000008">
    <property type="protein sequence ID" value="PEG40912.1"/>
    <property type="molecule type" value="Genomic_DNA"/>
</dbReference>
<feature type="region of interest" description="Disordered" evidence="1">
    <location>
        <begin position="28"/>
        <end position="70"/>
    </location>
</feature>
<gene>
    <name evidence="2" type="ORF">CQY20_06510</name>
</gene>
<accession>A0A2A7N9X7</accession>
<dbReference type="AlphaFoldDB" id="A0A2A7N9X7"/>
<evidence type="ECO:0000313" key="2">
    <source>
        <dbReference type="EMBL" id="PEG40912.1"/>
    </source>
</evidence>
<feature type="compositionally biased region" description="Low complexity" evidence="1">
    <location>
        <begin position="35"/>
        <end position="56"/>
    </location>
</feature>
<evidence type="ECO:0000256" key="1">
    <source>
        <dbReference type="SAM" id="MobiDB-lite"/>
    </source>
</evidence>
<reference evidence="2 3" key="1">
    <citation type="submission" date="2017-10" db="EMBL/GenBank/DDBJ databases">
        <title>The new phylogeny of genus Mycobacterium.</title>
        <authorList>
            <person name="Tortoli E."/>
            <person name="Trovato A."/>
            <person name="Cirillo D.M."/>
        </authorList>
    </citation>
    <scope>NUCLEOTIDE SEQUENCE [LARGE SCALE GENOMIC DNA]</scope>
    <source>
        <strain evidence="2 3">CCUG37673</strain>
    </source>
</reference>
<evidence type="ECO:0000313" key="3">
    <source>
        <dbReference type="Proteomes" id="UP000220914"/>
    </source>
</evidence>
<proteinExistence type="predicted"/>